<protein>
    <recommendedName>
        <fullName evidence="4">DUF4397 domain-containing protein</fullName>
    </recommendedName>
</protein>
<dbReference type="Proteomes" id="UP000321436">
    <property type="component" value="Unassembled WGS sequence"/>
</dbReference>
<dbReference type="PROSITE" id="PS51257">
    <property type="entry name" value="PROKAR_LIPOPROTEIN"/>
    <property type="match status" value="1"/>
</dbReference>
<proteinExistence type="predicted"/>
<dbReference type="EMBL" id="BKAU01000001">
    <property type="protein sequence ID" value="GEP94050.1"/>
    <property type="molecule type" value="Genomic_DNA"/>
</dbReference>
<keyword evidence="1" id="KW-0732">Signal</keyword>
<evidence type="ECO:0000256" key="1">
    <source>
        <dbReference type="SAM" id="SignalP"/>
    </source>
</evidence>
<gene>
    <name evidence="2" type="ORF">CCY01nite_03100</name>
</gene>
<evidence type="ECO:0000313" key="2">
    <source>
        <dbReference type="EMBL" id="GEP94050.1"/>
    </source>
</evidence>
<dbReference type="OrthoDB" id="751045at2"/>
<dbReference type="AlphaFoldDB" id="A0A512REC3"/>
<evidence type="ECO:0008006" key="4">
    <source>
        <dbReference type="Google" id="ProtNLM"/>
    </source>
</evidence>
<evidence type="ECO:0000313" key="3">
    <source>
        <dbReference type="Proteomes" id="UP000321436"/>
    </source>
</evidence>
<accession>A0A512REC3</accession>
<keyword evidence="3" id="KW-1185">Reference proteome</keyword>
<sequence length="255" mass="27663">MKKTKRAFFPSAIRWLCLFWGAGVFSACSKTPVPPGAVSLTIVNTLTTSLIVNFNEQDSIIYLNRGTNQIIEWNKSLAYSLHGGSQIVNLREIYPAWPGHEWEDHSLLKLLFALPAGTIGSLFIAGTVDNPDTLFVKDVPPDIPLADSSMGIRFVNLSGGKTAIRVNLQGEPDGSEADNLPYKGVTDFRKYPADASAQSYVFEFRDAADGALLATCSIPNPGTAGPPNPWRYNNFTIVFSEAPGSSPAAFIVNNH</sequence>
<reference evidence="2 3" key="1">
    <citation type="submission" date="2019-07" db="EMBL/GenBank/DDBJ databases">
        <title>Whole genome shotgun sequence of Chitinophaga cymbidii NBRC 109752.</title>
        <authorList>
            <person name="Hosoyama A."/>
            <person name="Uohara A."/>
            <person name="Ohji S."/>
            <person name="Ichikawa N."/>
        </authorList>
    </citation>
    <scope>NUCLEOTIDE SEQUENCE [LARGE SCALE GENOMIC DNA]</scope>
    <source>
        <strain evidence="2 3">NBRC 109752</strain>
    </source>
</reference>
<comment type="caution">
    <text evidence="2">The sequence shown here is derived from an EMBL/GenBank/DDBJ whole genome shotgun (WGS) entry which is preliminary data.</text>
</comment>
<name>A0A512REC3_9BACT</name>
<feature type="chain" id="PRO_5021745675" description="DUF4397 domain-containing protein" evidence="1">
    <location>
        <begin position="30"/>
        <end position="255"/>
    </location>
</feature>
<feature type="signal peptide" evidence="1">
    <location>
        <begin position="1"/>
        <end position="29"/>
    </location>
</feature>
<organism evidence="2 3">
    <name type="scientific">Chitinophaga cymbidii</name>
    <dbReference type="NCBI Taxonomy" id="1096750"/>
    <lineage>
        <taxon>Bacteria</taxon>
        <taxon>Pseudomonadati</taxon>
        <taxon>Bacteroidota</taxon>
        <taxon>Chitinophagia</taxon>
        <taxon>Chitinophagales</taxon>
        <taxon>Chitinophagaceae</taxon>
        <taxon>Chitinophaga</taxon>
    </lineage>
</organism>
<dbReference type="RefSeq" id="WP_146857547.1">
    <property type="nucleotide sequence ID" value="NZ_BKAU01000001.1"/>
</dbReference>